<dbReference type="OrthoDB" id="1726137at2759"/>
<dbReference type="InterPro" id="IPR003780">
    <property type="entry name" value="COX15/CtaA_fam"/>
</dbReference>
<gene>
    <name evidence="13" type="ORF">PGLA1383_LOCUS25288</name>
</gene>
<dbReference type="InterPro" id="IPR023754">
    <property type="entry name" value="HemeA_Synthase_type2"/>
</dbReference>
<dbReference type="GO" id="GO:0120547">
    <property type="term" value="F:heme A synthase activity"/>
    <property type="evidence" value="ECO:0007669"/>
    <property type="project" value="UniProtKB-EC"/>
</dbReference>
<keyword evidence="6" id="KW-0560">Oxidoreductase</keyword>
<keyword evidence="5" id="KW-1133">Transmembrane helix</keyword>
<dbReference type="GO" id="GO:0006784">
    <property type="term" value="P:heme A biosynthetic process"/>
    <property type="evidence" value="ECO:0007669"/>
    <property type="project" value="InterPro"/>
</dbReference>
<dbReference type="GO" id="GO:0046872">
    <property type="term" value="F:metal ion binding"/>
    <property type="evidence" value="ECO:0007669"/>
    <property type="project" value="UniProtKB-KW"/>
</dbReference>
<evidence type="ECO:0000256" key="12">
    <source>
        <dbReference type="SAM" id="MobiDB-lite"/>
    </source>
</evidence>
<organism evidence="13 14">
    <name type="scientific">Polarella glacialis</name>
    <name type="common">Dinoflagellate</name>
    <dbReference type="NCBI Taxonomy" id="89957"/>
    <lineage>
        <taxon>Eukaryota</taxon>
        <taxon>Sar</taxon>
        <taxon>Alveolata</taxon>
        <taxon>Dinophyceae</taxon>
        <taxon>Suessiales</taxon>
        <taxon>Suessiaceae</taxon>
        <taxon>Polarella</taxon>
    </lineage>
</organism>
<keyword evidence="7" id="KW-0408">Iron</keyword>
<dbReference type="EMBL" id="CAJNNV010021307">
    <property type="protein sequence ID" value="CAE8607356.1"/>
    <property type="molecule type" value="Genomic_DNA"/>
</dbReference>
<reference evidence="13" key="1">
    <citation type="submission" date="2021-02" db="EMBL/GenBank/DDBJ databases">
        <authorList>
            <person name="Dougan E. K."/>
            <person name="Rhodes N."/>
            <person name="Thang M."/>
            <person name="Chan C."/>
        </authorList>
    </citation>
    <scope>NUCLEOTIDE SEQUENCE</scope>
</reference>
<evidence type="ECO:0000256" key="6">
    <source>
        <dbReference type="ARBA" id="ARBA00023002"/>
    </source>
</evidence>
<evidence type="ECO:0000256" key="2">
    <source>
        <dbReference type="ARBA" id="ARBA00004141"/>
    </source>
</evidence>
<sequence length="579" mass="63793">MLGAFAARAATAAARRAPSVLLSRPPLHLRFPSANTSRSAWRTKSATSVPFPVGGLGSSGVASEAVAVQGELVTPGWEKIIGLWLAGTSGLLYSMIAIGGYTRLSGSGLSMTDWRIQGRCLPFTQKAWEDEFEDYKRFPEYQRLHAGKMELDEFKRIYFVEWCLLLLCARTQQLQKQLRRSVLWLMVDSVNIHNADSKAKLQKSFGSQAISEGRLLVARKLDTWRVRLAAKRMAPFHKSQGKDNFVFLQAPVNSDTRWVLENQSSGAKGDVIGRPKDPGNGPAHQDRPSPPLGPWTVWNCKFTLTAQMPTFPSLNLPVIAEVSFATLHYHEEDMIGHLEVTVKDAPIVDDALEDILNRLREILQNLSRRPEMVLVIRSDARTASIPSVRHIRRYLNFIQQEVGSECVLVGRGSAIVLVVRGLLSRTILGIVQFVQRMLPSPWPQTIVSSFEEADAFLAPLVAEARSLAIVRPESLSDGLNPPAIVKPDSLSDGLNPPQKSVDPANILLKTTTQPTRPVTLPVVEQVSSVAAPPAEARGAKLEMCEDLGSNHGGPRGDRLEITLDPLASKSDSYFPWCHC</sequence>
<dbReference type="GO" id="GO:0016653">
    <property type="term" value="F:oxidoreductase activity, acting on NAD(P)H, heme protein as acceptor"/>
    <property type="evidence" value="ECO:0007669"/>
    <property type="project" value="TreeGrafter"/>
</dbReference>
<proteinExistence type="predicted"/>
<evidence type="ECO:0000256" key="1">
    <source>
        <dbReference type="ARBA" id="ARBA00001970"/>
    </source>
</evidence>
<accession>A0A813F4C7</accession>
<name>A0A813F4C7_POLGL</name>
<keyword evidence="4" id="KW-0479">Metal-binding</keyword>
<dbReference type="PANTHER" id="PTHR23289">
    <property type="entry name" value="CYTOCHROME C OXIDASE ASSEMBLY PROTEIN COX15"/>
    <property type="match status" value="1"/>
</dbReference>
<evidence type="ECO:0000313" key="14">
    <source>
        <dbReference type="Proteomes" id="UP000654075"/>
    </source>
</evidence>
<comment type="cofactor">
    <cofactor evidence="1">
        <name>heme b</name>
        <dbReference type="ChEBI" id="CHEBI:60344"/>
    </cofactor>
</comment>
<protein>
    <submittedName>
        <fullName evidence="13">Uncharacterized protein</fullName>
    </submittedName>
</protein>
<comment type="subcellular location">
    <subcellularLocation>
        <location evidence="2">Membrane</location>
        <topology evidence="2">Multi-pass membrane protein</topology>
    </subcellularLocation>
</comment>
<evidence type="ECO:0000256" key="10">
    <source>
        <dbReference type="ARBA" id="ARBA00044501"/>
    </source>
</evidence>
<evidence type="ECO:0000256" key="3">
    <source>
        <dbReference type="ARBA" id="ARBA00022692"/>
    </source>
</evidence>
<evidence type="ECO:0000256" key="4">
    <source>
        <dbReference type="ARBA" id="ARBA00022723"/>
    </source>
</evidence>
<dbReference type="Proteomes" id="UP000654075">
    <property type="component" value="Unassembled WGS sequence"/>
</dbReference>
<evidence type="ECO:0000256" key="8">
    <source>
        <dbReference type="ARBA" id="ARBA00023133"/>
    </source>
</evidence>
<comment type="caution">
    <text evidence="13">The sequence shown here is derived from an EMBL/GenBank/DDBJ whole genome shotgun (WGS) entry which is preliminary data.</text>
</comment>
<dbReference type="AlphaFoldDB" id="A0A813F4C7"/>
<keyword evidence="14" id="KW-1185">Reference proteome</keyword>
<evidence type="ECO:0000256" key="7">
    <source>
        <dbReference type="ARBA" id="ARBA00023004"/>
    </source>
</evidence>
<keyword evidence="9" id="KW-0472">Membrane</keyword>
<dbReference type="GO" id="GO:0005743">
    <property type="term" value="C:mitochondrial inner membrane"/>
    <property type="evidence" value="ECO:0007669"/>
    <property type="project" value="TreeGrafter"/>
</dbReference>
<evidence type="ECO:0000313" key="13">
    <source>
        <dbReference type="EMBL" id="CAE8607356.1"/>
    </source>
</evidence>
<keyword evidence="3" id="KW-0812">Transmembrane</keyword>
<dbReference type="PANTHER" id="PTHR23289:SF2">
    <property type="entry name" value="CYTOCHROME C OXIDASE ASSEMBLY PROTEIN COX15 HOMOLOG"/>
    <property type="match status" value="1"/>
</dbReference>
<evidence type="ECO:0000256" key="11">
    <source>
        <dbReference type="ARBA" id="ARBA00048044"/>
    </source>
</evidence>
<comment type="catalytic activity">
    <reaction evidence="11">
        <text>Fe(II)-heme o + 2 A + H2O = Fe(II)-heme a + 2 AH2</text>
        <dbReference type="Rhea" id="RHEA:63388"/>
        <dbReference type="ChEBI" id="CHEBI:13193"/>
        <dbReference type="ChEBI" id="CHEBI:15377"/>
        <dbReference type="ChEBI" id="CHEBI:17499"/>
        <dbReference type="ChEBI" id="CHEBI:60530"/>
        <dbReference type="ChEBI" id="CHEBI:61715"/>
        <dbReference type="EC" id="1.17.99.9"/>
    </reaction>
    <physiologicalReaction direction="left-to-right" evidence="11">
        <dbReference type="Rhea" id="RHEA:63389"/>
    </physiologicalReaction>
</comment>
<evidence type="ECO:0000256" key="9">
    <source>
        <dbReference type="ARBA" id="ARBA00023136"/>
    </source>
</evidence>
<keyword evidence="8" id="KW-0350">Heme biosynthesis</keyword>
<evidence type="ECO:0000256" key="5">
    <source>
        <dbReference type="ARBA" id="ARBA00022989"/>
    </source>
</evidence>
<dbReference type="Pfam" id="PF02628">
    <property type="entry name" value="COX15-CtaA"/>
    <property type="match status" value="1"/>
</dbReference>
<comment type="pathway">
    <text evidence="10">Porphyrin-containing compound metabolism; heme A biosynthesis; heme A from heme O: step 1/1.</text>
</comment>
<feature type="region of interest" description="Disordered" evidence="12">
    <location>
        <begin position="266"/>
        <end position="291"/>
    </location>
</feature>